<comment type="subcellular location">
    <subcellularLocation>
        <location evidence="1">Membrane</location>
        <topology evidence="1">Single-pass membrane protein</topology>
    </subcellularLocation>
</comment>
<name>A0A829YFX9_9GAMM</name>
<dbReference type="Gene3D" id="3.30.479.30">
    <property type="entry name" value="Band 7 domain"/>
    <property type="match status" value="1"/>
</dbReference>
<evidence type="ECO:0000256" key="2">
    <source>
        <dbReference type="ARBA" id="ARBA00008164"/>
    </source>
</evidence>
<proteinExistence type="inferred from homology"/>
<dbReference type="Pfam" id="PF01145">
    <property type="entry name" value="Band_7"/>
    <property type="match status" value="1"/>
</dbReference>
<comment type="caution">
    <text evidence="4">The sequence shown here is derived from an EMBL/GenBank/DDBJ whole genome shotgun (WGS) entry which is preliminary data.</text>
</comment>
<feature type="domain" description="Band 7" evidence="3">
    <location>
        <begin position="147"/>
        <end position="305"/>
    </location>
</feature>
<evidence type="ECO:0000313" key="5">
    <source>
        <dbReference type="Proteomes" id="UP000445000"/>
    </source>
</evidence>
<dbReference type="Gene3D" id="6.10.250.2090">
    <property type="match status" value="1"/>
</dbReference>
<dbReference type="InterPro" id="IPR043202">
    <property type="entry name" value="Band-7_stomatin-like"/>
</dbReference>
<dbReference type="SUPFAM" id="SSF117892">
    <property type="entry name" value="Band 7/SPFH domain"/>
    <property type="match status" value="1"/>
</dbReference>
<comment type="similarity">
    <text evidence="2">Belongs to the band 7/mec-2 family.</text>
</comment>
<evidence type="ECO:0000256" key="1">
    <source>
        <dbReference type="ARBA" id="ARBA00004167"/>
    </source>
</evidence>
<protein>
    <recommendedName>
        <fullName evidence="3">Band 7 domain-containing protein</fullName>
    </recommendedName>
</protein>
<dbReference type="SMART" id="SM00244">
    <property type="entry name" value="PHB"/>
    <property type="match status" value="1"/>
</dbReference>
<accession>A0A829YFX9</accession>
<dbReference type="AlphaFoldDB" id="A0A829YFX9"/>
<dbReference type="PANTHER" id="PTHR10264:SF83">
    <property type="entry name" value="BLL5629 PROTEIN"/>
    <property type="match status" value="1"/>
</dbReference>
<evidence type="ECO:0000259" key="3">
    <source>
        <dbReference type="SMART" id="SM00244"/>
    </source>
</evidence>
<dbReference type="RefSeq" id="WP_161813434.1">
    <property type="nucleotide sequence ID" value="NZ_BLJN01000003.1"/>
</dbReference>
<dbReference type="InterPro" id="IPR036013">
    <property type="entry name" value="Band_7/SPFH_dom_sf"/>
</dbReference>
<organism evidence="4 5">
    <name type="scientific">Steroidobacter agaridevorans</name>
    <dbReference type="NCBI Taxonomy" id="2695856"/>
    <lineage>
        <taxon>Bacteria</taxon>
        <taxon>Pseudomonadati</taxon>
        <taxon>Pseudomonadota</taxon>
        <taxon>Gammaproteobacteria</taxon>
        <taxon>Steroidobacterales</taxon>
        <taxon>Steroidobacteraceae</taxon>
        <taxon>Steroidobacter</taxon>
    </lineage>
</organism>
<sequence>MTIKRVIIAQHERALVWKNKTFAGVLEPGKHWLIAPFSDVAIQLQDLTVPEFDHPRVDFMLKEAQPLMERYFDIVELTDNEAGLVYKNGKLAGVLAPGKRQLYWKGPIEVKIEKIDISQDVDVPARVAKLLARASQPLLTRANEAISSIEVPDTSVALLVVDGKFTRLLEPGLHAFWKFQRTVKVELVDRRVQTMEVSGQDILTRDKVSLRVNLTALWQVEDVVLARSALQNFVEFVYKELQFALREAIGSRTLDELLGAKGELDREIQGSARIKIEQHGIRLASVGIKDVILPGEMKEILNRVVEAEKVAQANLIKRREETAATRSLLNTARLMEENPTLLRLKELETLEKVTEKVDKLTVFGGLDGVLKDMVRIQVPAT</sequence>
<evidence type="ECO:0000313" key="4">
    <source>
        <dbReference type="EMBL" id="GFE81823.1"/>
    </source>
</evidence>
<dbReference type="InterPro" id="IPR001107">
    <property type="entry name" value="Band_7"/>
</dbReference>
<dbReference type="EMBL" id="BLJN01000003">
    <property type="protein sequence ID" value="GFE81823.1"/>
    <property type="molecule type" value="Genomic_DNA"/>
</dbReference>
<gene>
    <name evidence="4" type="ORF">GCM10011487_38230</name>
</gene>
<reference evidence="5" key="1">
    <citation type="submission" date="2020-01" db="EMBL/GenBank/DDBJ databases">
        <title>'Steroidobacter agaridevorans' sp. nov., agar-degrading bacteria isolated from rhizosphere soils.</title>
        <authorList>
            <person name="Ikenaga M."/>
            <person name="Kataoka M."/>
            <person name="Murouchi A."/>
            <person name="Katsuragi S."/>
            <person name="Sakai M."/>
        </authorList>
    </citation>
    <scope>NUCLEOTIDE SEQUENCE [LARGE SCALE GENOMIC DNA]</scope>
    <source>
        <strain evidence="5">YU21-B</strain>
    </source>
</reference>
<dbReference type="CDD" id="cd13438">
    <property type="entry name" value="SPFH_eoslipins_u2"/>
    <property type="match status" value="1"/>
</dbReference>
<keyword evidence="5" id="KW-1185">Reference proteome</keyword>
<dbReference type="PANTHER" id="PTHR10264">
    <property type="entry name" value="BAND 7 PROTEIN-RELATED"/>
    <property type="match status" value="1"/>
</dbReference>
<dbReference type="GO" id="GO:0005886">
    <property type="term" value="C:plasma membrane"/>
    <property type="evidence" value="ECO:0007669"/>
    <property type="project" value="InterPro"/>
</dbReference>
<dbReference type="Proteomes" id="UP000445000">
    <property type="component" value="Unassembled WGS sequence"/>
</dbReference>